<keyword evidence="1" id="KW-0812">Transmembrane</keyword>
<dbReference type="GO" id="GO:0008800">
    <property type="term" value="F:beta-lactamase activity"/>
    <property type="evidence" value="ECO:0007669"/>
    <property type="project" value="InterPro"/>
</dbReference>
<sequence length="311" mass="34534">MSINKKLLIVFVGLLFMGIGVFIGINHSGKYKAQVMAKAENTPVHNANTQLPYTFLNNVIAQSGAACSVYYKSLTTDQVFYNYSGKMPAASLIKVFILAEAMDEVKAGNYKLEDEYKIDVSDIVEGSPALQNRQAGTKISFGTLLEKMITVNDNTATNMLIDILGMDTINEYIQAKGYEDTVLSRKMMEVEAQKAGKENYTSVNDLVNIFERLYNNKCVSAEYDKKMLQLLKQQKANNKIPALLPKNITIAHTDGDLPGVQNDCGIVYAKENYILAIMTDGSIDKGKTLKTINQISSIIYNSVVDREVFQK</sequence>
<reference evidence="3" key="1">
    <citation type="submission" date="2019-08" db="EMBL/GenBank/DDBJ databases">
        <authorList>
            <person name="Kucharzyk K."/>
            <person name="Murdoch R.W."/>
            <person name="Higgins S."/>
            <person name="Loffler F."/>
        </authorList>
    </citation>
    <scope>NUCLEOTIDE SEQUENCE</scope>
</reference>
<dbReference type="InterPro" id="IPR045155">
    <property type="entry name" value="Beta-lactam_cat"/>
</dbReference>
<evidence type="ECO:0000259" key="2">
    <source>
        <dbReference type="Pfam" id="PF13354"/>
    </source>
</evidence>
<evidence type="ECO:0000313" key="3">
    <source>
        <dbReference type="EMBL" id="MPL86774.1"/>
    </source>
</evidence>
<accession>A0A644V629</accession>
<name>A0A644V629_9ZZZZ</name>
<dbReference type="GO" id="GO:0030655">
    <property type="term" value="P:beta-lactam antibiotic catabolic process"/>
    <property type="evidence" value="ECO:0007669"/>
    <property type="project" value="InterPro"/>
</dbReference>
<dbReference type="PANTHER" id="PTHR35333:SF3">
    <property type="entry name" value="BETA-LACTAMASE-TYPE TRANSPEPTIDASE FOLD CONTAINING PROTEIN"/>
    <property type="match status" value="1"/>
</dbReference>
<feature type="domain" description="Beta-lactamase class A catalytic" evidence="2">
    <location>
        <begin position="68"/>
        <end position="279"/>
    </location>
</feature>
<dbReference type="Pfam" id="PF13354">
    <property type="entry name" value="Beta-lactamase2"/>
    <property type="match status" value="1"/>
</dbReference>
<organism evidence="3">
    <name type="scientific">bioreactor metagenome</name>
    <dbReference type="NCBI Taxonomy" id="1076179"/>
    <lineage>
        <taxon>unclassified sequences</taxon>
        <taxon>metagenomes</taxon>
        <taxon>ecological metagenomes</taxon>
    </lineage>
</organism>
<dbReference type="EMBL" id="VSSQ01000227">
    <property type="protein sequence ID" value="MPL86774.1"/>
    <property type="molecule type" value="Genomic_DNA"/>
</dbReference>
<proteinExistence type="predicted"/>
<evidence type="ECO:0000256" key="1">
    <source>
        <dbReference type="SAM" id="Phobius"/>
    </source>
</evidence>
<keyword evidence="1" id="KW-0472">Membrane</keyword>
<dbReference type="GO" id="GO:0046677">
    <property type="term" value="P:response to antibiotic"/>
    <property type="evidence" value="ECO:0007669"/>
    <property type="project" value="InterPro"/>
</dbReference>
<protein>
    <recommendedName>
        <fullName evidence="2">Beta-lactamase class A catalytic domain-containing protein</fullName>
    </recommendedName>
</protein>
<dbReference type="AlphaFoldDB" id="A0A644V629"/>
<gene>
    <name evidence="3" type="ORF">SDC9_32761</name>
</gene>
<dbReference type="InterPro" id="IPR000871">
    <property type="entry name" value="Beta-lactam_class-A"/>
</dbReference>
<dbReference type="SUPFAM" id="SSF56601">
    <property type="entry name" value="beta-lactamase/transpeptidase-like"/>
    <property type="match status" value="1"/>
</dbReference>
<feature type="transmembrane region" description="Helical" evidence="1">
    <location>
        <begin position="7"/>
        <end position="25"/>
    </location>
</feature>
<dbReference type="PANTHER" id="PTHR35333">
    <property type="entry name" value="BETA-LACTAMASE"/>
    <property type="match status" value="1"/>
</dbReference>
<keyword evidence="1" id="KW-1133">Transmembrane helix</keyword>
<dbReference type="Gene3D" id="3.40.710.10">
    <property type="entry name" value="DD-peptidase/beta-lactamase superfamily"/>
    <property type="match status" value="1"/>
</dbReference>
<comment type="caution">
    <text evidence="3">The sequence shown here is derived from an EMBL/GenBank/DDBJ whole genome shotgun (WGS) entry which is preliminary data.</text>
</comment>
<dbReference type="InterPro" id="IPR012338">
    <property type="entry name" value="Beta-lactam/transpept-like"/>
</dbReference>